<gene>
    <name evidence="2" type="ORF">A5CPEGH6_06660</name>
</gene>
<dbReference type="KEGG" id="ada:A5CPEGH6_06660"/>
<dbReference type="PROSITE" id="PS51257">
    <property type="entry name" value="PROKAR_LIPOPROTEIN"/>
    <property type="match status" value="1"/>
</dbReference>
<keyword evidence="1" id="KW-0472">Membrane</keyword>
<keyword evidence="3" id="KW-1185">Reference proteome</keyword>
<proteinExistence type="predicted"/>
<name>A0A4Y1X129_9BACT</name>
<protein>
    <recommendedName>
        <fullName evidence="4">Lipoprotein</fullName>
    </recommendedName>
</protein>
<dbReference type="Proteomes" id="UP000319374">
    <property type="component" value="Chromosome"/>
</dbReference>
<accession>A0A4Y1X129</accession>
<keyword evidence="1" id="KW-1133">Transmembrane helix</keyword>
<organism evidence="2 3">
    <name type="scientific">Alistipes dispar</name>
    <dbReference type="NCBI Taxonomy" id="2585119"/>
    <lineage>
        <taxon>Bacteria</taxon>
        <taxon>Pseudomonadati</taxon>
        <taxon>Bacteroidota</taxon>
        <taxon>Bacteroidia</taxon>
        <taxon>Bacteroidales</taxon>
        <taxon>Rikenellaceae</taxon>
        <taxon>Alistipes</taxon>
    </lineage>
</organism>
<evidence type="ECO:0000313" key="3">
    <source>
        <dbReference type="Proteomes" id="UP000319374"/>
    </source>
</evidence>
<dbReference type="GeneID" id="98672641"/>
<dbReference type="AlphaFoldDB" id="A0A4Y1X129"/>
<reference evidence="3" key="1">
    <citation type="submission" date="2019-06" db="EMBL/GenBank/DDBJ databases">
        <title>Alistipes onderdonkii subsp. vulgaris subsp. nov., Alistipes dispar sp. nov. and Alistipes communis sp. nov., isolated from human faeces, and creation of Alistipes onderdonkii subsp. onderdonkii subsp. nov.</title>
        <authorList>
            <person name="Sakamoto M."/>
            <person name="Ikeyama N."/>
            <person name="Ogata Y."/>
            <person name="Suda W."/>
            <person name="Iino T."/>
            <person name="Hattori M."/>
            <person name="Ohkuma M."/>
        </authorList>
    </citation>
    <scope>NUCLEOTIDE SEQUENCE [LARGE SCALE GENOMIC DNA]</scope>
    <source>
        <strain evidence="3">5CPEGH6</strain>
    </source>
</reference>
<dbReference type="OrthoDB" id="9848939at2"/>
<evidence type="ECO:0000313" key="2">
    <source>
        <dbReference type="EMBL" id="BBL06028.1"/>
    </source>
</evidence>
<dbReference type="EMBL" id="AP019736">
    <property type="protein sequence ID" value="BBL06028.1"/>
    <property type="molecule type" value="Genomic_DNA"/>
</dbReference>
<feature type="transmembrane region" description="Helical" evidence="1">
    <location>
        <begin position="7"/>
        <end position="26"/>
    </location>
</feature>
<dbReference type="RefSeq" id="WP_141427884.1">
    <property type="nucleotide sequence ID" value="NZ_AP019736.1"/>
</dbReference>
<sequence length="164" mass="17632">MGGWIKYLAAAVVAVGACGCTAPFYMQSRQGTAVGSGMPAPQEIDSLTRHRMTVGAEETFSLLLGVLRAEGCFVETADRSSGLVVARQVLPYDGAAVPVAGEIRRMSFLVAPAQQTSEVCLTIYVSRQWYSSSAQAFCTEELGLATDPELYGEWFGRLDRAVPR</sequence>
<evidence type="ECO:0008006" key="4">
    <source>
        <dbReference type="Google" id="ProtNLM"/>
    </source>
</evidence>
<evidence type="ECO:0000256" key="1">
    <source>
        <dbReference type="SAM" id="Phobius"/>
    </source>
</evidence>
<keyword evidence="1" id="KW-0812">Transmembrane</keyword>